<dbReference type="STRING" id="1123014.SAMN02745746_02767"/>
<proteinExistence type="predicted"/>
<sequence>MKWFLALVVGLNLVAALYGALKPHPTVDIHAQEVSPESLKLLPAGWVAASAPVAMTAKAATSAPAAAATPTALPASLDAVPAVAPGKAAVPAPNPVEAKPVPAPKLAAVPPAPVVPAPKVAAPKPEALACYQWGPFEARQLARVKARLASFKLGAGQLKEVQSSELRGSGKFWVYHPALATPAEAQTLLAELKGKGFDGYIVQNDERKGSVSLGLFGSEASAQALAAKAKAAGYAKVQVEPRGQQVTRTRLTLGALNAEQVAHLEALQKRLLPGVPLAACP</sequence>
<dbReference type="EMBL" id="FXAG01000015">
    <property type="protein sequence ID" value="SMF35926.1"/>
    <property type="molecule type" value="Genomic_DNA"/>
</dbReference>
<dbReference type="InterPro" id="IPR036680">
    <property type="entry name" value="SPOR-like_sf"/>
</dbReference>
<dbReference type="Gene3D" id="3.30.70.1070">
    <property type="entry name" value="Sporulation related repeat"/>
    <property type="match status" value="1"/>
</dbReference>
<dbReference type="AlphaFoldDB" id="A0A1Y6C3W0"/>
<protein>
    <submittedName>
        <fullName evidence="2">Sporulation related domain-containing protein</fullName>
    </submittedName>
</protein>
<dbReference type="InterPro" id="IPR007730">
    <property type="entry name" value="SPOR-like_dom"/>
</dbReference>
<dbReference type="SUPFAM" id="SSF110997">
    <property type="entry name" value="Sporulation related repeat"/>
    <property type="match status" value="1"/>
</dbReference>
<dbReference type="PROSITE" id="PS51724">
    <property type="entry name" value="SPOR"/>
    <property type="match status" value="1"/>
</dbReference>
<gene>
    <name evidence="2" type="ORF">SAMN02745746_02767</name>
</gene>
<dbReference type="Pfam" id="PF05036">
    <property type="entry name" value="SPOR"/>
    <property type="match status" value="1"/>
</dbReference>
<keyword evidence="3" id="KW-1185">Reference proteome</keyword>
<evidence type="ECO:0000313" key="3">
    <source>
        <dbReference type="Proteomes" id="UP000192920"/>
    </source>
</evidence>
<feature type="domain" description="SPOR" evidence="1">
    <location>
        <begin position="166"/>
        <end position="242"/>
    </location>
</feature>
<dbReference type="GO" id="GO:0042834">
    <property type="term" value="F:peptidoglycan binding"/>
    <property type="evidence" value="ECO:0007669"/>
    <property type="project" value="InterPro"/>
</dbReference>
<name>A0A1Y6C3W0_9NEIS</name>
<accession>A0A1Y6C3W0</accession>
<reference evidence="3" key="1">
    <citation type="submission" date="2017-04" db="EMBL/GenBank/DDBJ databases">
        <authorList>
            <person name="Varghese N."/>
            <person name="Submissions S."/>
        </authorList>
    </citation>
    <scope>NUCLEOTIDE SEQUENCE [LARGE SCALE GENOMIC DNA]</scope>
    <source>
        <strain evidence="3">DSM 22618</strain>
    </source>
</reference>
<dbReference type="Proteomes" id="UP000192920">
    <property type="component" value="Unassembled WGS sequence"/>
</dbReference>
<dbReference type="RefSeq" id="WP_085276909.1">
    <property type="nucleotide sequence ID" value="NZ_FXAG01000015.1"/>
</dbReference>
<evidence type="ECO:0000259" key="1">
    <source>
        <dbReference type="PROSITE" id="PS51724"/>
    </source>
</evidence>
<organism evidence="2 3">
    <name type="scientific">Pseudogulbenkiania subflava DSM 22618</name>
    <dbReference type="NCBI Taxonomy" id="1123014"/>
    <lineage>
        <taxon>Bacteria</taxon>
        <taxon>Pseudomonadati</taxon>
        <taxon>Pseudomonadota</taxon>
        <taxon>Betaproteobacteria</taxon>
        <taxon>Neisseriales</taxon>
        <taxon>Chromobacteriaceae</taxon>
        <taxon>Pseudogulbenkiania</taxon>
    </lineage>
</organism>
<evidence type="ECO:0000313" key="2">
    <source>
        <dbReference type="EMBL" id="SMF35926.1"/>
    </source>
</evidence>